<evidence type="ECO:0000256" key="1">
    <source>
        <dbReference type="SAM" id="MobiDB-lite"/>
    </source>
</evidence>
<accession>E6QW89</accession>
<protein>
    <submittedName>
        <fullName evidence="2">Uncharacterized protein</fullName>
    </submittedName>
</protein>
<feature type="region of interest" description="Disordered" evidence="1">
    <location>
        <begin position="38"/>
        <end position="67"/>
    </location>
</feature>
<feature type="compositionally biased region" description="Polar residues" evidence="1">
    <location>
        <begin position="39"/>
        <end position="57"/>
    </location>
</feature>
<evidence type="ECO:0000313" key="2">
    <source>
        <dbReference type="EMBL" id="CBI11512.1"/>
    </source>
</evidence>
<sequence length="67" mass="7321">MDHEFVIPNQLSAQLGSLQPLPAILIVYRTNGYILRKTGQGQKTSGNAPEGGSNRSSFRALFDDRTS</sequence>
<dbReference type="EMBL" id="CABR01000147">
    <property type="protein sequence ID" value="CBI11512.1"/>
    <property type="molecule type" value="Genomic_DNA"/>
</dbReference>
<proteinExistence type="predicted"/>
<gene>
    <name evidence="2" type="ORF">CARN7_2342</name>
</gene>
<dbReference type="AlphaFoldDB" id="E6QW89"/>
<reference evidence="2" key="1">
    <citation type="submission" date="2009-10" db="EMBL/GenBank/DDBJ databases">
        <title>Diversity of trophic interactions inside an arsenic-rich microbial ecosystem.</title>
        <authorList>
            <person name="Bertin P.N."/>
            <person name="Heinrich-Salmeron A."/>
            <person name="Pelletier E."/>
            <person name="Goulhen-Chollet F."/>
            <person name="Arsene-Ploetze F."/>
            <person name="Gallien S."/>
            <person name="Calteau A."/>
            <person name="Vallenet D."/>
            <person name="Casiot C."/>
            <person name="Chane-Woon-Ming B."/>
            <person name="Giloteaux L."/>
            <person name="Barakat M."/>
            <person name="Bonnefoy V."/>
            <person name="Bruneel O."/>
            <person name="Chandler M."/>
            <person name="Cleiss J."/>
            <person name="Duran R."/>
            <person name="Elbaz-Poulichet F."/>
            <person name="Fonknechten N."/>
            <person name="Lauga B."/>
            <person name="Mornico D."/>
            <person name="Ortet P."/>
            <person name="Schaeffer C."/>
            <person name="Siguier P."/>
            <person name="Alexander Thil Smith A."/>
            <person name="Van Dorsselaer A."/>
            <person name="Weissenbach J."/>
            <person name="Medigue C."/>
            <person name="Le Paslier D."/>
        </authorList>
    </citation>
    <scope>NUCLEOTIDE SEQUENCE</scope>
</reference>
<comment type="caution">
    <text evidence="2">The sequence shown here is derived from an EMBL/GenBank/DDBJ whole genome shotgun (WGS) entry which is preliminary data.</text>
</comment>
<organism evidence="2">
    <name type="scientific">mine drainage metagenome</name>
    <dbReference type="NCBI Taxonomy" id="410659"/>
    <lineage>
        <taxon>unclassified sequences</taxon>
        <taxon>metagenomes</taxon>
        <taxon>ecological metagenomes</taxon>
    </lineage>
</organism>
<name>E6QW89_9ZZZZ</name>